<proteinExistence type="evidence at transcript level"/>
<dbReference type="GO" id="GO:0005549">
    <property type="term" value="F:odorant binding"/>
    <property type="evidence" value="ECO:0007669"/>
    <property type="project" value="InterPro"/>
</dbReference>
<dbReference type="EMBL" id="MK821124">
    <property type="protein sequence ID" value="QGH51238.1"/>
    <property type="molecule type" value="mRNA"/>
</dbReference>
<comment type="subcellular location">
    <subcellularLocation>
        <location evidence="1">Secreted</location>
    </subcellularLocation>
</comment>
<dbReference type="FunFam" id="1.10.238.20:FF:000001">
    <property type="entry name" value="General odorant-binding protein lush"/>
    <property type="match status" value="1"/>
</dbReference>
<dbReference type="PANTHER" id="PTHR21364:SF2">
    <property type="entry name" value="GENERAL ODORANT-BINDING PROTEIN 19A"/>
    <property type="match status" value="1"/>
</dbReference>
<dbReference type="AlphaFoldDB" id="A0A5Q2USQ7"/>
<protein>
    <submittedName>
        <fullName evidence="5">Putative odorant binding protein 2</fullName>
    </submittedName>
</protein>
<keyword evidence="3" id="KW-0964">Secreted</keyword>
<dbReference type="Gene3D" id="1.10.238.20">
    <property type="entry name" value="Pheromone/general odorant binding protein domain"/>
    <property type="match status" value="1"/>
</dbReference>
<sequence length="144" mass="16648">MECSVKFILVVYLQLWMVTWIHAMTRQQLKNSGKLMKKTCMPKNDVTEEQIGEIEGGKFLEERNVMCYIACIYSVTQVVKNNKLSYDAVIKQIDTMFPAEMKDAVKATALKCKDVAKKYKDLCEASYWTAKCMYDADPKNFIFP</sequence>
<dbReference type="SMART" id="SM00708">
    <property type="entry name" value="PhBP"/>
    <property type="match status" value="1"/>
</dbReference>
<evidence type="ECO:0000256" key="4">
    <source>
        <dbReference type="SAM" id="Phobius"/>
    </source>
</evidence>
<dbReference type="Pfam" id="PF01395">
    <property type="entry name" value="PBP_GOBP"/>
    <property type="match status" value="1"/>
</dbReference>
<evidence type="ECO:0000256" key="3">
    <source>
        <dbReference type="ARBA" id="ARBA00022525"/>
    </source>
</evidence>
<dbReference type="CDD" id="cd23992">
    <property type="entry name" value="PBP_GOBP"/>
    <property type="match status" value="1"/>
</dbReference>
<organism evidence="5">
    <name type="scientific">Conopomorpha sinensis</name>
    <name type="common">litch fruit borer</name>
    <dbReference type="NCBI Taxonomy" id="940481"/>
    <lineage>
        <taxon>Eukaryota</taxon>
        <taxon>Metazoa</taxon>
        <taxon>Ecdysozoa</taxon>
        <taxon>Arthropoda</taxon>
        <taxon>Hexapoda</taxon>
        <taxon>Insecta</taxon>
        <taxon>Pterygota</taxon>
        <taxon>Neoptera</taxon>
        <taxon>Endopterygota</taxon>
        <taxon>Lepidoptera</taxon>
        <taxon>Glossata</taxon>
        <taxon>Ditrysia</taxon>
        <taxon>Tineoidea</taxon>
        <taxon>Gracillariidae</taxon>
        <taxon>Conopomorpha</taxon>
    </lineage>
</organism>
<dbReference type="GO" id="GO:0005576">
    <property type="term" value="C:extracellular region"/>
    <property type="evidence" value="ECO:0007669"/>
    <property type="project" value="UniProtKB-SubCell"/>
</dbReference>
<dbReference type="SUPFAM" id="SSF47565">
    <property type="entry name" value="Insect pheromone/odorant-binding proteins"/>
    <property type="match status" value="1"/>
</dbReference>
<dbReference type="InterPro" id="IPR006170">
    <property type="entry name" value="PBP/GOBP"/>
</dbReference>
<feature type="transmembrane region" description="Helical" evidence="4">
    <location>
        <begin position="6"/>
        <end position="25"/>
    </location>
</feature>
<comment type="similarity">
    <text evidence="2">Belongs to the PBP/GOBP family.</text>
</comment>
<evidence type="ECO:0000256" key="2">
    <source>
        <dbReference type="ARBA" id="ARBA00008098"/>
    </source>
</evidence>
<reference evidence="5" key="1">
    <citation type="submission" date="2019-04" db="EMBL/GenBank/DDBJ databases">
        <title>Chemosensory genes of Conopomorpha sinensis.</title>
        <authorList>
            <person name="Li P."/>
            <person name="Liu Y."/>
            <person name="Wang S."/>
            <person name="Sun H."/>
        </authorList>
    </citation>
    <scope>NUCLEOTIDE SEQUENCE</scope>
</reference>
<keyword evidence="4" id="KW-0812">Transmembrane</keyword>
<evidence type="ECO:0000313" key="5">
    <source>
        <dbReference type="EMBL" id="QGH51238.1"/>
    </source>
</evidence>
<evidence type="ECO:0000256" key="1">
    <source>
        <dbReference type="ARBA" id="ARBA00004613"/>
    </source>
</evidence>
<keyword evidence="4" id="KW-0472">Membrane</keyword>
<dbReference type="GO" id="GO:0007608">
    <property type="term" value="P:sensory perception of smell"/>
    <property type="evidence" value="ECO:0007669"/>
    <property type="project" value="TreeGrafter"/>
</dbReference>
<dbReference type="GO" id="GO:0035275">
    <property type="term" value="F:dibutyl phthalate binding"/>
    <property type="evidence" value="ECO:0007669"/>
    <property type="project" value="TreeGrafter"/>
</dbReference>
<accession>A0A5Q2USQ7</accession>
<keyword evidence="4" id="KW-1133">Transmembrane helix</keyword>
<dbReference type="InterPro" id="IPR036728">
    <property type="entry name" value="PBP_GOBP_sf"/>
</dbReference>
<dbReference type="PANTHER" id="PTHR21364">
    <property type="entry name" value="GENERAL ODORANT-BINDING PROTEIN 19A"/>
    <property type="match status" value="1"/>
</dbReference>
<name>A0A5Q2USQ7_9NEOP</name>
<dbReference type="GO" id="GO:0042048">
    <property type="term" value="P:olfactory behavior"/>
    <property type="evidence" value="ECO:0007669"/>
    <property type="project" value="TreeGrafter"/>
</dbReference>